<evidence type="ECO:0000313" key="2">
    <source>
        <dbReference type="Proteomes" id="UP000245206"/>
    </source>
</evidence>
<comment type="caution">
    <text evidence="1">The sequence shown here is derived from an EMBL/GenBank/DDBJ whole genome shotgun (WGS) entry which is preliminary data.</text>
</comment>
<dbReference type="EMBL" id="BFAZ01000016">
    <property type="protein sequence ID" value="GBF44587.1"/>
    <property type="molecule type" value="Genomic_DNA"/>
</dbReference>
<keyword evidence="2" id="KW-1185">Reference proteome</keyword>
<protein>
    <submittedName>
        <fullName evidence="1">Uncharacterized protein</fullName>
    </submittedName>
</protein>
<dbReference type="Proteomes" id="UP000245206">
    <property type="component" value="Unassembled WGS sequence"/>
</dbReference>
<reference evidence="2" key="1">
    <citation type="journal article" date="2019" name="Microbiol. Immunol.">
        <title>Molecular and phenotypic characterization of Leptospira johnsonii sp. nov., Leptospira ellinghausenii sp. nov. and Leptospira ryugenii sp. nov. isolated from soil and water in Japan.</title>
        <authorList>
            <person name="Masuzawa T."/>
            <person name="Saito M."/>
            <person name="Nakao R."/>
            <person name="Nikaido Y."/>
            <person name="Matsumoto M."/>
            <person name="Ogawa M."/>
            <person name="Yokoyama M."/>
            <person name="Hidaka Y."/>
            <person name="Tomita J."/>
            <person name="Sakakibara K."/>
            <person name="Suzuki K."/>
            <person name="Yasuda S."/>
            <person name="Sato H."/>
            <person name="Yamaguchi M."/>
            <person name="Yoshida S.I."/>
            <person name="Koizumi N."/>
            <person name="Kawamura Y."/>
        </authorList>
    </citation>
    <scope>NUCLEOTIDE SEQUENCE [LARGE SCALE GENOMIC DNA]</scope>
    <source>
        <strain evidence="2">E18</strain>
    </source>
</reference>
<accession>A0A2P2DIV0</accession>
<dbReference type="AlphaFoldDB" id="A0A2P2DIV0"/>
<gene>
    <name evidence="1" type="ORF">LPTSP2_38900</name>
</gene>
<proteinExistence type="predicted"/>
<evidence type="ECO:0000313" key="1">
    <source>
        <dbReference type="EMBL" id="GBF44587.1"/>
    </source>
</evidence>
<organism evidence="1 2">
    <name type="scientific">Leptospira ellinghausenii</name>
    <dbReference type="NCBI Taxonomy" id="1917822"/>
    <lineage>
        <taxon>Bacteria</taxon>
        <taxon>Pseudomonadati</taxon>
        <taxon>Spirochaetota</taxon>
        <taxon>Spirochaetia</taxon>
        <taxon>Leptospirales</taxon>
        <taxon>Leptospiraceae</taxon>
        <taxon>Leptospira</taxon>
    </lineage>
</organism>
<sequence>MKTKIIEFEDLGCKYLLLKHHRKAKSKEKSFWTISEKIEIHIFQNSYEKNWKDNNVAWGIFLEKGRMNQIGLLVNKTASYIAKFIDGNSKEEWHGYPADIIGNRQDVPNTKILQNWCEHKIIRKHQMMKIKRGIKCNL</sequence>
<dbReference type="RefSeq" id="WP_108961558.1">
    <property type="nucleotide sequence ID" value="NZ_BFAZ01000016.1"/>
</dbReference>
<dbReference type="OrthoDB" id="1447594at2"/>
<name>A0A2P2DIV0_9LEPT</name>